<dbReference type="PROSITE" id="PS00094">
    <property type="entry name" value="C5_MTASE_1"/>
    <property type="match status" value="1"/>
</dbReference>
<evidence type="ECO:0000256" key="7">
    <source>
        <dbReference type="RuleBase" id="RU000416"/>
    </source>
</evidence>
<evidence type="ECO:0000313" key="10">
    <source>
        <dbReference type="Proteomes" id="UP000002168"/>
    </source>
</evidence>
<comment type="similarity">
    <text evidence="6 7">Belongs to the class I-like SAM-binding methyltransferase superfamily. C5-methyltransferase family.</text>
</comment>
<evidence type="ECO:0000256" key="3">
    <source>
        <dbReference type="ARBA" id="ARBA00022691"/>
    </source>
</evidence>
<evidence type="ECO:0000256" key="2">
    <source>
        <dbReference type="ARBA" id="ARBA00022679"/>
    </source>
</evidence>
<dbReference type="RefSeq" id="WP_012327484.1">
    <property type="nucleotide sequence ID" value="NC_010506.1"/>
</dbReference>
<keyword evidence="4" id="KW-0680">Restriction system</keyword>
<dbReference type="InterPro" id="IPR018117">
    <property type="entry name" value="C5_DNA_meth_AS"/>
</dbReference>
<evidence type="ECO:0000256" key="1">
    <source>
        <dbReference type="ARBA" id="ARBA00022603"/>
    </source>
</evidence>
<dbReference type="Gene3D" id="3.40.50.150">
    <property type="entry name" value="Vaccinia Virus protein VP39"/>
    <property type="match status" value="1"/>
</dbReference>
<dbReference type="NCBIfam" id="TIGR00675">
    <property type="entry name" value="dcm"/>
    <property type="match status" value="1"/>
</dbReference>
<dbReference type="Gene3D" id="3.90.120.30">
    <property type="match status" value="1"/>
</dbReference>
<dbReference type="HOGENOM" id="CLU_006958_0_1_6"/>
<proteinExistence type="inferred from homology"/>
<dbReference type="PROSITE" id="PS51679">
    <property type="entry name" value="SAM_MT_C5"/>
    <property type="match status" value="1"/>
</dbReference>
<dbReference type="PROSITE" id="PS00095">
    <property type="entry name" value="C5_MTASE_2"/>
    <property type="match status" value="1"/>
</dbReference>
<gene>
    <name evidence="9" type="ordered locus">Swoo_4919</name>
</gene>
<dbReference type="STRING" id="392500.Swoo_4919"/>
<sequence length="416" mass="46796">MKTDPNSLEQAKILIEPMVLPHVPEGTEPKALVDQWLHALATESEFFCDHIKSDPKQLKTEVKLLLSEAAIFINKEQFFELVFDHQKLKPVIDSKFKFIDLFAGIGGVRLGFQQNDGACVFSSEFDKHAQATYQTNHGELPFGDITAINPTHIPDHDVLLAGFPCQPFSHAGLKLGIEDTRGTLFHNIARIIEEKQPKFALLENVKGLVSHDKGYTLKVILKTLTDIGYSCNISKELIEHGTAKQIQIEAKKMVMRSVDFGVPQNRQRIYIILWKDGLIEQFQYPKPSGKDTKVADILESEPCEKLTISDKLWAGHKRRKIENKAKGKGFGYGLVSPESEYTNTISARYYKDGSEILLDQEGRNPRKISPREAARLQGFPEEFAFSASKTQAYKQFGNSVSVPVIDALAKEIKKII</sequence>
<evidence type="ECO:0000256" key="4">
    <source>
        <dbReference type="ARBA" id="ARBA00022747"/>
    </source>
</evidence>
<dbReference type="GO" id="GO:0032259">
    <property type="term" value="P:methylation"/>
    <property type="evidence" value="ECO:0007669"/>
    <property type="project" value="UniProtKB-KW"/>
</dbReference>
<dbReference type="EC" id="2.1.1.37" evidence="8"/>
<dbReference type="CDD" id="cd00315">
    <property type="entry name" value="Cyt_C5_DNA_methylase"/>
    <property type="match status" value="1"/>
</dbReference>
<dbReference type="Proteomes" id="UP000002168">
    <property type="component" value="Chromosome"/>
</dbReference>
<dbReference type="PANTHER" id="PTHR46098">
    <property type="entry name" value="TRNA (CYTOSINE(38)-C(5))-METHYLTRANSFERASE"/>
    <property type="match status" value="1"/>
</dbReference>
<dbReference type="PRINTS" id="PR00105">
    <property type="entry name" value="C5METTRFRASE"/>
</dbReference>
<dbReference type="AlphaFoldDB" id="B1KQ55"/>
<evidence type="ECO:0000256" key="8">
    <source>
        <dbReference type="RuleBase" id="RU000417"/>
    </source>
</evidence>
<keyword evidence="2 6" id="KW-0808">Transferase</keyword>
<dbReference type="PANTHER" id="PTHR46098:SF1">
    <property type="entry name" value="TRNA (CYTOSINE(38)-C(5))-METHYLTRANSFERASE"/>
    <property type="match status" value="1"/>
</dbReference>
<evidence type="ECO:0000313" key="9">
    <source>
        <dbReference type="EMBL" id="ACA89168.1"/>
    </source>
</evidence>
<dbReference type="GO" id="GO:0009307">
    <property type="term" value="P:DNA restriction-modification system"/>
    <property type="evidence" value="ECO:0007669"/>
    <property type="project" value="UniProtKB-KW"/>
</dbReference>
<dbReference type="REBASE" id="17475">
    <property type="entry name" value="M.SwoAORF4919P"/>
</dbReference>
<protein>
    <recommendedName>
        <fullName evidence="8">Cytosine-specific methyltransferase</fullName>
        <ecNumber evidence="8">2.1.1.37</ecNumber>
    </recommendedName>
</protein>
<keyword evidence="3 6" id="KW-0949">S-adenosyl-L-methionine</keyword>
<evidence type="ECO:0000256" key="5">
    <source>
        <dbReference type="ARBA" id="ARBA00047422"/>
    </source>
</evidence>
<name>B1KQ55_SHEWM</name>
<keyword evidence="1 6" id="KW-0489">Methyltransferase</keyword>
<reference evidence="9 10" key="1">
    <citation type="submission" date="2008-02" db="EMBL/GenBank/DDBJ databases">
        <title>Complete sequence of Shewanella woodyi ATCC 51908.</title>
        <authorList>
            <consortium name="US DOE Joint Genome Institute"/>
            <person name="Copeland A."/>
            <person name="Lucas S."/>
            <person name="Lapidus A."/>
            <person name="Glavina del Rio T."/>
            <person name="Dalin E."/>
            <person name="Tice H."/>
            <person name="Bruce D."/>
            <person name="Goodwin L."/>
            <person name="Pitluck S."/>
            <person name="Sims D."/>
            <person name="Brettin T."/>
            <person name="Detter J.C."/>
            <person name="Han C."/>
            <person name="Kuske C.R."/>
            <person name="Schmutz J."/>
            <person name="Larimer F."/>
            <person name="Land M."/>
            <person name="Hauser L."/>
            <person name="Kyrpides N."/>
            <person name="Lykidis A."/>
            <person name="Zhao J.-S."/>
            <person name="Richardson P."/>
        </authorList>
    </citation>
    <scope>NUCLEOTIDE SEQUENCE [LARGE SCALE GENOMIC DNA]</scope>
    <source>
        <strain evidence="10">ATCC 51908 / MS32</strain>
    </source>
</reference>
<dbReference type="GO" id="GO:0003886">
    <property type="term" value="F:DNA (cytosine-5-)-methyltransferase activity"/>
    <property type="evidence" value="ECO:0007669"/>
    <property type="project" value="UniProtKB-EC"/>
</dbReference>
<dbReference type="InterPro" id="IPR050750">
    <property type="entry name" value="C5-MTase"/>
</dbReference>
<feature type="active site" evidence="6">
    <location>
        <position position="165"/>
    </location>
</feature>
<accession>B1KQ55</accession>
<dbReference type="Pfam" id="PF00145">
    <property type="entry name" value="DNA_methylase"/>
    <property type="match status" value="1"/>
</dbReference>
<dbReference type="SUPFAM" id="SSF53335">
    <property type="entry name" value="S-adenosyl-L-methionine-dependent methyltransferases"/>
    <property type="match status" value="1"/>
</dbReference>
<dbReference type="KEGG" id="swd:Swoo_4919"/>
<dbReference type="eggNOG" id="COG0270">
    <property type="taxonomic scope" value="Bacteria"/>
</dbReference>
<keyword evidence="10" id="KW-1185">Reference proteome</keyword>
<dbReference type="InterPro" id="IPR031303">
    <property type="entry name" value="C5_meth_CS"/>
</dbReference>
<dbReference type="EMBL" id="CP000961">
    <property type="protein sequence ID" value="ACA89168.1"/>
    <property type="molecule type" value="Genomic_DNA"/>
</dbReference>
<dbReference type="InterPro" id="IPR001525">
    <property type="entry name" value="C5_MeTfrase"/>
</dbReference>
<comment type="catalytic activity">
    <reaction evidence="5 8">
        <text>a 2'-deoxycytidine in DNA + S-adenosyl-L-methionine = a 5-methyl-2'-deoxycytidine in DNA + S-adenosyl-L-homocysteine + H(+)</text>
        <dbReference type="Rhea" id="RHEA:13681"/>
        <dbReference type="Rhea" id="RHEA-COMP:11369"/>
        <dbReference type="Rhea" id="RHEA-COMP:11370"/>
        <dbReference type="ChEBI" id="CHEBI:15378"/>
        <dbReference type="ChEBI" id="CHEBI:57856"/>
        <dbReference type="ChEBI" id="CHEBI:59789"/>
        <dbReference type="ChEBI" id="CHEBI:85452"/>
        <dbReference type="ChEBI" id="CHEBI:85454"/>
        <dbReference type="EC" id="2.1.1.37"/>
    </reaction>
</comment>
<dbReference type="InterPro" id="IPR029063">
    <property type="entry name" value="SAM-dependent_MTases_sf"/>
</dbReference>
<organism evidence="9 10">
    <name type="scientific">Shewanella woodyi (strain ATCC 51908 / MS32)</name>
    <dbReference type="NCBI Taxonomy" id="392500"/>
    <lineage>
        <taxon>Bacteria</taxon>
        <taxon>Pseudomonadati</taxon>
        <taxon>Pseudomonadota</taxon>
        <taxon>Gammaproteobacteria</taxon>
        <taxon>Alteromonadales</taxon>
        <taxon>Shewanellaceae</taxon>
        <taxon>Shewanella</taxon>
    </lineage>
</organism>
<evidence type="ECO:0000256" key="6">
    <source>
        <dbReference type="PROSITE-ProRule" id="PRU01016"/>
    </source>
</evidence>